<feature type="transmembrane region" description="Helical" evidence="12">
    <location>
        <begin position="83"/>
        <end position="105"/>
    </location>
</feature>
<reference evidence="15" key="1">
    <citation type="submission" date="2016-11" db="EMBL/GenBank/DDBJ databases">
        <authorList>
            <person name="Varghese N."/>
            <person name="Submissions S."/>
        </authorList>
    </citation>
    <scope>NUCLEOTIDE SEQUENCE [LARGE SCALE GENOMIC DNA]</scope>
    <source>
        <strain evidence="15">DSM 18802</strain>
    </source>
</reference>
<dbReference type="STRING" id="447595.SAMN05660826_01487"/>
<keyword evidence="10" id="KW-0482">Metalloprotease</keyword>
<dbReference type="GO" id="GO:0016020">
    <property type="term" value="C:membrane"/>
    <property type="evidence" value="ECO:0007669"/>
    <property type="project" value="UniProtKB-SubCell"/>
</dbReference>
<dbReference type="OrthoDB" id="166377at2"/>
<feature type="domain" description="Peptidase M50" evidence="13">
    <location>
        <begin position="113"/>
        <end position="168"/>
    </location>
</feature>
<feature type="transmembrane region" description="Helical" evidence="12">
    <location>
        <begin position="12"/>
        <end position="29"/>
    </location>
</feature>
<dbReference type="GO" id="GO:0008237">
    <property type="term" value="F:metallopeptidase activity"/>
    <property type="evidence" value="ECO:0007669"/>
    <property type="project" value="UniProtKB-KW"/>
</dbReference>
<evidence type="ECO:0000256" key="5">
    <source>
        <dbReference type="ARBA" id="ARBA00022692"/>
    </source>
</evidence>
<dbReference type="Proteomes" id="UP000184375">
    <property type="component" value="Unassembled WGS sequence"/>
</dbReference>
<keyword evidence="7" id="KW-0378">Hydrolase</keyword>
<keyword evidence="8" id="KW-0862">Zinc</keyword>
<evidence type="ECO:0000256" key="3">
    <source>
        <dbReference type="ARBA" id="ARBA00007931"/>
    </source>
</evidence>
<feature type="transmembrane region" description="Helical" evidence="12">
    <location>
        <begin position="165"/>
        <end position="197"/>
    </location>
</feature>
<dbReference type="GO" id="GO:0006508">
    <property type="term" value="P:proteolysis"/>
    <property type="evidence" value="ECO:0007669"/>
    <property type="project" value="UniProtKB-KW"/>
</dbReference>
<gene>
    <name evidence="14" type="ORF">SAMN05660826_01487</name>
</gene>
<evidence type="ECO:0000256" key="12">
    <source>
        <dbReference type="SAM" id="Phobius"/>
    </source>
</evidence>
<feature type="domain" description="Peptidase M50" evidence="13">
    <location>
        <begin position="32"/>
        <end position="104"/>
    </location>
</feature>
<dbReference type="PANTHER" id="PTHR39188">
    <property type="entry name" value="MEMBRANE-ASSOCIATED ZINC METALLOPROTEASE M50B"/>
    <property type="match status" value="1"/>
</dbReference>
<evidence type="ECO:0000256" key="7">
    <source>
        <dbReference type="ARBA" id="ARBA00022801"/>
    </source>
</evidence>
<evidence type="ECO:0000256" key="4">
    <source>
        <dbReference type="ARBA" id="ARBA00022670"/>
    </source>
</evidence>
<evidence type="ECO:0000313" key="14">
    <source>
        <dbReference type="EMBL" id="SHM62177.1"/>
    </source>
</evidence>
<keyword evidence="4" id="KW-0645">Protease</keyword>
<evidence type="ECO:0000256" key="9">
    <source>
        <dbReference type="ARBA" id="ARBA00022989"/>
    </source>
</evidence>
<evidence type="ECO:0000256" key="8">
    <source>
        <dbReference type="ARBA" id="ARBA00022833"/>
    </source>
</evidence>
<dbReference type="GO" id="GO:0046872">
    <property type="term" value="F:metal ion binding"/>
    <property type="evidence" value="ECO:0007669"/>
    <property type="project" value="UniProtKB-KW"/>
</dbReference>
<dbReference type="PANTHER" id="PTHR39188:SF3">
    <property type="entry name" value="STAGE IV SPORULATION PROTEIN FB"/>
    <property type="match status" value="1"/>
</dbReference>
<name>A0A1M7KBE9_9FIRM</name>
<proteinExistence type="inferred from homology"/>
<accession>A0A1M7KBE9</accession>
<keyword evidence="6" id="KW-0479">Metal-binding</keyword>
<evidence type="ECO:0000256" key="1">
    <source>
        <dbReference type="ARBA" id="ARBA00001947"/>
    </source>
</evidence>
<sequence length="288" mass="32459">MFFLIGKVKVRLHFLFIAIVVAGLFGGAYKEIIAALLAILVHEISHVLAAQMLDIKVDELELLPFGGRIYIKMFYQYSRECEVLVLLAGPAGNLLLAAVFMSLAYNGLIPYGIMYFFIRYQLILGLFNMLPALPLDGGKIFMLWLSQTVSFIKAVRIAARVGKVLAFFLLALFLVMAANSNLSPALVVTGIFLFWAASDEERHAPLMFMSYMAHKKENLIEKGVLPVQSIVAFVKVPVKQVIFRLNPQNFYLVYIIDNNNRLKKCLTETEIFDTIIEKGLDIKLEDLL</sequence>
<dbReference type="EMBL" id="FRCR01000008">
    <property type="protein sequence ID" value="SHM62177.1"/>
    <property type="molecule type" value="Genomic_DNA"/>
</dbReference>
<evidence type="ECO:0000259" key="13">
    <source>
        <dbReference type="Pfam" id="PF02163"/>
    </source>
</evidence>
<dbReference type="Pfam" id="PF02163">
    <property type="entry name" value="Peptidase_M50"/>
    <property type="match status" value="2"/>
</dbReference>
<comment type="similarity">
    <text evidence="3">Belongs to the peptidase M50B family.</text>
</comment>
<keyword evidence="11 12" id="KW-0472">Membrane</keyword>
<keyword evidence="15" id="KW-1185">Reference proteome</keyword>
<evidence type="ECO:0000256" key="11">
    <source>
        <dbReference type="ARBA" id="ARBA00023136"/>
    </source>
</evidence>
<comment type="cofactor">
    <cofactor evidence="1">
        <name>Zn(2+)</name>
        <dbReference type="ChEBI" id="CHEBI:29105"/>
    </cofactor>
</comment>
<keyword evidence="9 12" id="KW-1133">Transmembrane helix</keyword>
<dbReference type="InterPro" id="IPR008915">
    <property type="entry name" value="Peptidase_M50"/>
</dbReference>
<evidence type="ECO:0000256" key="2">
    <source>
        <dbReference type="ARBA" id="ARBA00004141"/>
    </source>
</evidence>
<keyword evidence="5 12" id="KW-0812">Transmembrane</keyword>
<protein>
    <submittedName>
        <fullName evidence="14">Stage IV sporulation protein FB</fullName>
    </submittedName>
</protein>
<dbReference type="AlphaFoldDB" id="A0A1M7KBE9"/>
<dbReference type="RefSeq" id="WP_073256889.1">
    <property type="nucleotide sequence ID" value="NZ_FRCR01000008.1"/>
</dbReference>
<organism evidence="14 15">
    <name type="scientific">Caldanaerovirga acetigignens</name>
    <dbReference type="NCBI Taxonomy" id="447595"/>
    <lineage>
        <taxon>Bacteria</taxon>
        <taxon>Bacillati</taxon>
        <taxon>Bacillota</taxon>
        <taxon>Clostridia</taxon>
        <taxon>Thermosediminibacterales</taxon>
        <taxon>Thermosediminibacteraceae</taxon>
        <taxon>Caldanaerovirga</taxon>
    </lineage>
</organism>
<comment type="subcellular location">
    <subcellularLocation>
        <location evidence="2">Membrane</location>
        <topology evidence="2">Multi-pass membrane protein</topology>
    </subcellularLocation>
</comment>
<evidence type="ECO:0000256" key="6">
    <source>
        <dbReference type="ARBA" id="ARBA00022723"/>
    </source>
</evidence>
<evidence type="ECO:0000256" key="10">
    <source>
        <dbReference type="ARBA" id="ARBA00023049"/>
    </source>
</evidence>
<evidence type="ECO:0000313" key="15">
    <source>
        <dbReference type="Proteomes" id="UP000184375"/>
    </source>
</evidence>